<gene>
    <name evidence="2" type="ORF">OW763_14745</name>
</gene>
<sequence>MAMKLIKENIEYEQLLGEETMDIVIKEEYVVPDIQPDVKSILMLDSQPKITNREVMHDKVYLEGQIKYNVLYMANTDEDSEAYNAIYTKSFSTYIEMRGVQADMKCTAECYIEHMECNIINERKVAVEGIIKLKSSIYKKYEIEAVKDVEDIDDIQFLKNPSSVDKIVGVVNGELVSKSHMQVSMDKPEIGKILKCNVTIHKKEVKLLEGKIQIEAFTRVEVCYKAQNSRELYKIEDDVFISDEVEFEGIDYFMDNNTEFVIEDVEYDVKDNDLGERRIVDVESLIKTETRVMYKAEVDMIEDAYSPTKLLEMDKTNYELNVMLGQNTYETIVKENIELNNKNIRATEVVLCCGKTCVTDKKIVEDKVVIEGLARVDVIYKTDDKEEYIGIASQEIPFNCTVDIPGAKIDMSCMVKIYLENLEAFVEANTIAVKGIIKAYASVNYSTNKEFLVDIVPSEDNVINKKASITIYVVQDGDTLWKIAKKYCTTVDDLVKINEIENEDNIMVGEKLIIPGRAVI</sequence>
<dbReference type="SUPFAM" id="SSF54106">
    <property type="entry name" value="LysM domain"/>
    <property type="match status" value="1"/>
</dbReference>
<dbReference type="CDD" id="cd00118">
    <property type="entry name" value="LysM"/>
    <property type="match status" value="1"/>
</dbReference>
<keyword evidence="3" id="KW-1185">Reference proteome</keyword>
<comment type="caution">
    <text evidence="2">The sequence shown here is derived from an EMBL/GenBank/DDBJ whole genome shotgun (WGS) entry which is preliminary data.</text>
</comment>
<dbReference type="PROSITE" id="PS51782">
    <property type="entry name" value="LYSM"/>
    <property type="match status" value="1"/>
</dbReference>
<dbReference type="EMBL" id="JAPQER010000008">
    <property type="protein sequence ID" value="MCY6485590.1"/>
    <property type="molecule type" value="Genomic_DNA"/>
</dbReference>
<dbReference type="InterPro" id="IPR024300">
    <property type="entry name" value="SipL_SPOCS_dom"/>
</dbReference>
<dbReference type="InterPro" id="IPR018392">
    <property type="entry name" value="LysM"/>
</dbReference>
<dbReference type="Pfam" id="PF12673">
    <property type="entry name" value="SipL"/>
    <property type="match status" value="3"/>
</dbReference>
<reference evidence="2" key="1">
    <citation type="submission" date="2022-12" db="EMBL/GenBank/DDBJ databases">
        <authorList>
            <person name="Wang J."/>
        </authorList>
    </citation>
    <scope>NUCLEOTIDE SEQUENCE</scope>
    <source>
        <strain evidence="2">HY-45-18</strain>
    </source>
</reference>
<dbReference type="PANTHER" id="PTHR33734">
    <property type="entry name" value="LYSM DOMAIN-CONTAINING GPI-ANCHORED PROTEIN 2"/>
    <property type="match status" value="1"/>
</dbReference>
<dbReference type="Pfam" id="PF01476">
    <property type="entry name" value="LysM"/>
    <property type="match status" value="1"/>
</dbReference>
<evidence type="ECO:0000313" key="3">
    <source>
        <dbReference type="Proteomes" id="UP001078443"/>
    </source>
</evidence>
<evidence type="ECO:0000259" key="1">
    <source>
        <dbReference type="PROSITE" id="PS51782"/>
    </source>
</evidence>
<accession>A0ABT4D5Y2</accession>
<name>A0ABT4D5Y2_9CLOT</name>
<organism evidence="2 3">
    <name type="scientific">Clostridium aestuarii</name>
    <dbReference type="NCBI Taxonomy" id="338193"/>
    <lineage>
        <taxon>Bacteria</taxon>
        <taxon>Bacillati</taxon>
        <taxon>Bacillota</taxon>
        <taxon>Clostridia</taxon>
        <taxon>Eubacteriales</taxon>
        <taxon>Clostridiaceae</taxon>
        <taxon>Clostridium</taxon>
    </lineage>
</organism>
<dbReference type="PANTHER" id="PTHR33734:SF22">
    <property type="entry name" value="MEMBRANE-BOUND LYTIC MUREIN TRANSGLYCOSYLASE D"/>
    <property type="match status" value="1"/>
</dbReference>
<proteinExistence type="predicted"/>
<dbReference type="RefSeq" id="WP_268042049.1">
    <property type="nucleotide sequence ID" value="NZ_JAPQER010000008.1"/>
</dbReference>
<dbReference type="InterPro" id="IPR036779">
    <property type="entry name" value="LysM_dom_sf"/>
</dbReference>
<evidence type="ECO:0000313" key="2">
    <source>
        <dbReference type="EMBL" id="MCY6485590.1"/>
    </source>
</evidence>
<dbReference type="Gene3D" id="3.10.350.10">
    <property type="entry name" value="LysM domain"/>
    <property type="match status" value="1"/>
</dbReference>
<dbReference type="Proteomes" id="UP001078443">
    <property type="component" value="Unassembled WGS sequence"/>
</dbReference>
<dbReference type="SMART" id="SM00257">
    <property type="entry name" value="LysM"/>
    <property type="match status" value="1"/>
</dbReference>
<protein>
    <submittedName>
        <fullName evidence="2">DUF3794 domain-containing protein</fullName>
    </submittedName>
</protein>
<feature type="domain" description="LysM" evidence="1">
    <location>
        <begin position="470"/>
        <end position="514"/>
    </location>
</feature>